<evidence type="ECO:0000256" key="1">
    <source>
        <dbReference type="ARBA" id="ARBA00001946"/>
    </source>
</evidence>
<dbReference type="InterPro" id="IPR003374">
    <property type="entry name" value="ApbE-like_sf"/>
</dbReference>
<comment type="cofactor">
    <cofactor evidence="1">
        <name>Mg(2+)</name>
        <dbReference type="ChEBI" id="CHEBI:18420"/>
    </cofactor>
</comment>
<gene>
    <name evidence="11" type="primary">apbE_58</name>
    <name evidence="11" type="ORF">SDC9_201078</name>
</gene>
<comment type="catalytic activity">
    <reaction evidence="10">
        <text>L-threonyl-[protein] + FAD = FMN-L-threonyl-[protein] + AMP + H(+)</text>
        <dbReference type="Rhea" id="RHEA:36847"/>
        <dbReference type="Rhea" id="RHEA-COMP:11060"/>
        <dbReference type="Rhea" id="RHEA-COMP:11061"/>
        <dbReference type="ChEBI" id="CHEBI:15378"/>
        <dbReference type="ChEBI" id="CHEBI:30013"/>
        <dbReference type="ChEBI" id="CHEBI:57692"/>
        <dbReference type="ChEBI" id="CHEBI:74257"/>
        <dbReference type="ChEBI" id="CHEBI:456215"/>
        <dbReference type="EC" id="2.7.1.180"/>
    </reaction>
</comment>
<accession>A0A645IYS0</accession>
<evidence type="ECO:0000256" key="4">
    <source>
        <dbReference type="ARBA" id="ARBA00022630"/>
    </source>
</evidence>
<dbReference type="EMBL" id="VSSQ01120517">
    <property type="protein sequence ID" value="MPN53414.1"/>
    <property type="molecule type" value="Genomic_DNA"/>
</dbReference>
<evidence type="ECO:0000256" key="2">
    <source>
        <dbReference type="ARBA" id="ARBA00011955"/>
    </source>
</evidence>
<keyword evidence="8" id="KW-0460">Magnesium</keyword>
<evidence type="ECO:0000256" key="9">
    <source>
        <dbReference type="ARBA" id="ARBA00031306"/>
    </source>
</evidence>
<keyword evidence="4" id="KW-0285">Flavoprotein</keyword>
<keyword evidence="5 11" id="KW-0808">Transferase</keyword>
<dbReference type="AlphaFoldDB" id="A0A645IYS0"/>
<evidence type="ECO:0000313" key="11">
    <source>
        <dbReference type="EMBL" id="MPN53414.1"/>
    </source>
</evidence>
<keyword evidence="7" id="KW-0274">FAD</keyword>
<dbReference type="SUPFAM" id="SSF143631">
    <property type="entry name" value="ApbE-like"/>
    <property type="match status" value="1"/>
</dbReference>
<dbReference type="PANTHER" id="PTHR30040:SF2">
    <property type="entry name" value="FAD:PROTEIN FMN TRANSFERASE"/>
    <property type="match status" value="1"/>
</dbReference>
<dbReference type="EC" id="2.7.1.180" evidence="2"/>
<organism evidence="11">
    <name type="scientific">bioreactor metagenome</name>
    <dbReference type="NCBI Taxonomy" id="1076179"/>
    <lineage>
        <taxon>unclassified sequences</taxon>
        <taxon>metagenomes</taxon>
        <taxon>ecological metagenomes</taxon>
    </lineage>
</organism>
<dbReference type="PANTHER" id="PTHR30040">
    <property type="entry name" value="THIAMINE BIOSYNTHESIS LIPOPROTEIN APBE"/>
    <property type="match status" value="1"/>
</dbReference>
<reference evidence="11" key="1">
    <citation type="submission" date="2019-08" db="EMBL/GenBank/DDBJ databases">
        <authorList>
            <person name="Kucharzyk K."/>
            <person name="Murdoch R.W."/>
            <person name="Higgins S."/>
            <person name="Loffler F."/>
        </authorList>
    </citation>
    <scope>NUCLEOTIDE SEQUENCE</scope>
</reference>
<dbReference type="Gene3D" id="3.10.520.10">
    <property type="entry name" value="ApbE-like domains"/>
    <property type="match status" value="1"/>
</dbReference>
<dbReference type="GO" id="GO:0016740">
    <property type="term" value="F:transferase activity"/>
    <property type="evidence" value="ECO:0007669"/>
    <property type="project" value="UniProtKB-KW"/>
</dbReference>
<sequence length="177" mass="19316">MKIDLGAIAKGYTADAVVEVLRENGVKSAIIDLGGNVFAIGNKPDGNAWKIGIQDPFDQRGKIVGVIEVKDKSIVTSGIYERFIEKDGKKYHHILSPFNGYPYDNEIAGVTIISDKSIDGDALSTAVFSKGLKGGMESVEKIKDIEAIFITKNKDVYITSGLKNNFTITKDEFKLIN</sequence>
<evidence type="ECO:0000256" key="8">
    <source>
        <dbReference type="ARBA" id="ARBA00022842"/>
    </source>
</evidence>
<evidence type="ECO:0000256" key="7">
    <source>
        <dbReference type="ARBA" id="ARBA00022827"/>
    </source>
</evidence>
<dbReference type="InterPro" id="IPR024932">
    <property type="entry name" value="ApbE"/>
</dbReference>
<evidence type="ECO:0000256" key="5">
    <source>
        <dbReference type="ARBA" id="ARBA00022679"/>
    </source>
</evidence>
<keyword evidence="6" id="KW-0479">Metal-binding</keyword>
<evidence type="ECO:0000256" key="6">
    <source>
        <dbReference type="ARBA" id="ARBA00022723"/>
    </source>
</evidence>
<comment type="caution">
    <text evidence="11">The sequence shown here is derived from an EMBL/GenBank/DDBJ whole genome shotgun (WGS) entry which is preliminary data.</text>
</comment>
<proteinExistence type="predicted"/>
<evidence type="ECO:0000256" key="10">
    <source>
        <dbReference type="ARBA" id="ARBA00048540"/>
    </source>
</evidence>
<protein>
    <recommendedName>
        <fullName evidence="3">FAD:protein FMN transferase</fullName>
        <ecNumber evidence="2">2.7.1.180</ecNumber>
    </recommendedName>
    <alternativeName>
        <fullName evidence="9">Flavin transferase</fullName>
    </alternativeName>
</protein>
<evidence type="ECO:0000256" key="3">
    <source>
        <dbReference type="ARBA" id="ARBA00016337"/>
    </source>
</evidence>
<name>A0A645IYS0_9ZZZZ</name>
<dbReference type="GO" id="GO:0046872">
    <property type="term" value="F:metal ion binding"/>
    <property type="evidence" value="ECO:0007669"/>
    <property type="project" value="UniProtKB-KW"/>
</dbReference>
<dbReference type="Pfam" id="PF02424">
    <property type="entry name" value="ApbE"/>
    <property type="match status" value="1"/>
</dbReference>